<dbReference type="SUPFAM" id="SSF88946">
    <property type="entry name" value="Sigma2 domain of RNA polymerase sigma factors"/>
    <property type="match status" value="1"/>
</dbReference>
<gene>
    <name evidence="6" type="ORF">C3942_20870</name>
</gene>
<dbReference type="NCBIfam" id="TIGR02937">
    <property type="entry name" value="sigma70-ECF"/>
    <property type="match status" value="1"/>
</dbReference>
<dbReference type="OrthoDB" id="9780326at2"/>
<dbReference type="GO" id="GO:0003677">
    <property type="term" value="F:DNA binding"/>
    <property type="evidence" value="ECO:0007669"/>
    <property type="project" value="UniProtKB-KW"/>
</dbReference>
<dbReference type="PANTHER" id="PTHR43133:SF8">
    <property type="entry name" value="RNA POLYMERASE SIGMA FACTOR HI_1459-RELATED"/>
    <property type="match status" value="1"/>
</dbReference>
<dbReference type="Pfam" id="PF04542">
    <property type="entry name" value="Sigma70_r2"/>
    <property type="match status" value="1"/>
</dbReference>
<reference evidence="6 7" key="1">
    <citation type="submission" date="2018-02" db="EMBL/GenBank/DDBJ databases">
        <title>Genome sequencing of Solimonas sp. HR-BB.</title>
        <authorList>
            <person name="Lee Y."/>
            <person name="Jeon C.O."/>
        </authorList>
    </citation>
    <scope>NUCLEOTIDE SEQUENCE [LARGE SCALE GENOMIC DNA]</scope>
    <source>
        <strain evidence="6 7">HR-BB</strain>
    </source>
</reference>
<evidence type="ECO:0000313" key="7">
    <source>
        <dbReference type="Proteomes" id="UP000238220"/>
    </source>
</evidence>
<dbReference type="PANTHER" id="PTHR43133">
    <property type="entry name" value="RNA POLYMERASE ECF-TYPE SIGMA FACTO"/>
    <property type="match status" value="1"/>
</dbReference>
<accession>A0A2S5TAJ2</accession>
<dbReference type="InterPro" id="IPR007627">
    <property type="entry name" value="RNA_pol_sigma70_r2"/>
</dbReference>
<evidence type="ECO:0000259" key="5">
    <source>
        <dbReference type="Pfam" id="PF04542"/>
    </source>
</evidence>
<dbReference type="GO" id="GO:0006352">
    <property type="term" value="P:DNA-templated transcription initiation"/>
    <property type="evidence" value="ECO:0007669"/>
    <property type="project" value="InterPro"/>
</dbReference>
<evidence type="ECO:0000256" key="4">
    <source>
        <dbReference type="ARBA" id="ARBA00023163"/>
    </source>
</evidence>
<organism evidence="6 7">
    <name type="scientific">Solimonas fluminis</name>
    <dbReference type="NCBI Taxonomy" id="2086571"/>
    <lineage>
        <taxon>Bacteria</taxon>
        <taxon>Pseudomonadati</taxon>
        <taxon>Pseudomonadota</taxon>
        <taxon>Gammaproteobacteria</taxon>
        <taxon>Nevskiales</taxon>
        <taxon>Nevskiaceae</taxon>
        <taxon>Solimonas</taxon>
    </lineage>
</organism>
<dbReference type="Proteomes" id="UP000238220">
    <property type="component" value="Unassembled WGS sequence"/>
</dbReference>
<comment type="caution">
    <text evidence="6">The sequence shown here is derived from an EMBL/GenBank/DDBJ whole genome shotgun (WGS) entry which is preliminary data.</text>
</comment>
<dbReference type="Gene3D" id="1.10.1740.10">
    <property type="match status" value="1"/>
</dbReference>
<dbReference type="InterPro" id="IPR014284">
    <property type="entry name" value="RNA_pol_sigma-70_dom"/>
</dbReference>
<dbReference type="EMBL" id="PSNW01000017">
    <property type="protein sequence ID" value="PPE71995.1"/>
    <property type="molecule type" value="Genomic_DNA"/>
</dbReference>
<keyword evidence="1" id="KW-0805">Transcription regulation</keyword>
<feature type="domain" description="RNA polymerase sigma-70 region 2" evidence="5">
    <location>
        <begin position="37"/>
        <end position="103"/>
    </location>
</feature>
<sequence length="207" mass="22848">MDARRAETRSLPATATAALLADLKANGERQREALALLYRSAAPRLAAWYQSQGADRAMADDWVQDTFLRVMRGVGSLEADAAFAGWMWAIARNVMIDARRRRDSQMASLDEADDSGLSLRETVACGAAGPEEELESQQHRALVSRQFAAFRRDFPDRARGLAWASRGDMSMSDIAVALGRSVGATREYVSQCRKKARVYFQPCLEAA</sequence>
<evidence type="ECO:0000256" key="2">
    <source>
        <dbReference type="ARBA" id="ARBA00023082"/>
    </source>
</evidence>
<dbReference type="RefSeq" id="WP_104232306.1">
    <property type="nucleotide sequence ID" value="NZ_PSNW01000017.1"/>
</dbReference>
<evidence type="ECO:0000313" key="6">
    <source>
        <dbReference type="EMBL" id="PPE71995.1"/>
    </source>
</evidence>
<keyword evidence="4" id="KW-0804">Transcription</keyword>
<name>A0A2S5TAJ2_9GAMM</name>
<keyword evidence="2" id="KW-0731">Sigma factor</keyword>
<protein>
    <recommendedName>
        <fullName evidence="5">RNA polymerase sigma-70 region 2 domain-containing protein</fullName>
    </recommendedName>
</protein>
<dbReference type="InterPro" id="IPR013325">
    <property type="entry name" value="RNA_pol_sigma_r2"/>
</dbReference>
<evidence type="ECO:0000256" key="1">
    <source>
        <dbReference type="ARBA" id="ARBA00023015"/>
    </source>
</evidence>
<keyword evidence="7" id="KW-1185">Reference proteome</keyword>
<dbReference type="GO" id="GO:0016987">
    <property type="term" value="F:sigma factor activity"/>
    <property type="evidence" value="ECO:0007669"/>
    <property type="project" value="UniProtKB-KW"/>
</dbReference>
<proteinExistence type="predicted"/>
<evidence type="ECO:0000256" key="3">
    <source>
        <dbReference type="ARBA" id="ARBA00023125"/>
    </source>
</evidence>
<keyword evidence="3" id="KW-0238">DNA-binding</keyword>
<dbReference type="InterPro" id="IPR039425">
    <property type="entry name" value="RNA_pol_sigma-70-like"/>
</dbReference>
<dbReference type="AlphaFoldDB" id="A0A2S5TAJ2"/>